<feature type="compositionally biased region" description="Polar residues" evidence="1">
    <location>
        <begin position="58"/>
        <end position="73"/>
    </location>
</feature>
<sequence>MGHMSKFTFPLPGRKQKSAHPPTISGPLTKVQKILGTGEINIDSSTAPKDSNRPWEAKSSSGISITLSETSAGHTDGGESGLMTLGEDESLDSIAQRMGRWEDESEIIPRGLNRQSQTAMGSQGNDLITDASSLRRRQSSSTITSFYDKSKLPLSISQQTSSSAMAKGLPAKANALLDVDGAISGGKKKKPTRLDLSSFLSKAKSSKYINPETVKGQLLAPEVARSPSDMPSSPLTPPPIQQRVEPPRPLQQPSQGREAANPSDPTRHRPTKSTVNLHNLYDHYEQRTFQDMMEKEMYGGGFTDADLEPHVDRQISAYPTPPTSSSTNAYLSPVPVPPVPPVPIQAQHAAKQARMANAVDMPSITGTSPSSLMSPPADCNASISSRHTRTSKASKRTDRSLTDIDLQQNSVLSLSSDSEDDGYATSAKGSLAVPPLSDGQVSPTSPRSAMSQRSGAASTQDSRGKQQKRTSFAASPQFHTIPEGTATATAIPPKIAARASSLVPGPVAKKQSPGFSHQTSRYSVATTATCRTVSYDSRQSVDVDDTKAIAMVPAQSVPQRPKRPESLDEFPSPPGHRAPIPIARRTSTSEQPTPPLSPTSVDFYLQSQRNSTAGFDNGSIRSGQSLSSAAKAGRRSSNSSSLYDANSGRFMAVTRQEEMLLAALRMKRARMREDIIAEFEEEQDRDEYNHLQRLATDESMISGRSSASTTRTATNETGSLSARPQQRPQIRISTGSTDKQVENGCTTSARARSASALAGRSDLGASSRTSSKASKDRPRPSPSAMGGASGLEAQRKETATSRPSLQVTTGVSNKATRRGRQNTLDLQILDDAVEEADEAAAADIPRPDSPISPPFATEQMSMPKKKQVRLSAVGGSLKPNVEAGWWDDSG</sequence>
<dbReference type="EMBL" id="MU853947">
    <property type="protein sequence ID" value="KAK3934996.1"/>
    <property type="molecule type" value="Genomic_DNA"/>
</dbReference>
<evidence type="ECO:0000256" key="1">
    <source>
        <dbReference type="SAM" id="MobiDB-lite"/>
    </source>
</evidence>
<feature type="region of interest" description="Disordered" evidence="1">
    <location>
        <begin position="101"/>
        <end position="140"/>
    </location>
</feature>
<gene>
    <name evidence="2" type="ORF">QBC46DRAFT_272696</name>
</gene>
<feature type="compositionally biased region" description="Low complexity" evidence="1">
    <location>
        <begin position="702"/>
        <end position="719"/>
    </location>
</feature>
<feature type="compositionally biased region" description="Polar residues" evidence="1">
    <location>
        <begin position="113"/>
        <end position="132"/>
    </location>
</feature>
<organism evidence="2 3">
    <name type="scientific">Diplogelasinospora grovesii</name>
    <dbReference type="NCBI Taxonomy" id="303347"/>
    <lineage>
        <taxon>Eukaryota</taxon>
        <taxon>Fungi</taxon>
        <taxon>Dikarya</taxon>
        <taxon>Ascomycota</taxon>
        <taxon>Pezizomycotina</taxon>
        <taxon>Sordariomycetes</taxon>
        <taxon>Sordariomycetidae</taxon>
        <taxon>Sordariales</taxon>
        <taxon>Diplogelasinosporaceae</taxon>
        <taxon>Diplogelasinospora</taxon>
    </lineage>
</organism>
<protein>
    <submittedName>
        <fullName evidence="2">Uncharacterized protein</fullName>
    </submittedName>
</protein>
<feature type="region of interest" description="Disordered" evidence="1">
    <location>
        <begin position="693"/>
        <end position="823"/>
    </location>
</feature>
<feature type="region of interest" description="Disordered" evidence="1">
    <location>
        <begin position="836"/>
        <end position="865"/>
    </location>
</feature>
<keyword evidence="3" id="KW-1185">Reference proteome</keyword>
<feature type="compositionally biased region" description="Polar residues" evidence="1">
    <location>
        <begin position="439"/>
        <end position="461"/>
    </location>
</feature>
<evidence type="ECO:0000313" key="2">
    <source>
        <dbReference type="EMBL" id="KAK3934996.1"/>
    </source>
</evidence>
<comment type="caution">
    <text evidence="2">The sequence shown here is derived from an EMBL/GenBank/DDBJ whole genome shotgun (WGS) entry which is preliminary data.</text>
</comment>
<accession>A0AAN6MWX4</accession>
<feature type="compositionally biased region" description="Polar residues" evidence="1">
    <location>
        <begin position="800"/>
        <end position="814"/>
    </location>
</feature>
<dbReference type="AlphaFoldDB" id="A0AAN6MWX4"/>
<evidence type="ECO:0000313" key="3">
    <source>
        <dbReference type="Proteomes" id="UP001303473"/>
    </source>
</evidence>
<feature type="region of interest" description="Disordered" evidence="1">
    <location>
        <begin position="361"/>
        <end position="486"/>
    </location>
</feature>
<feature type="compositionally biased region" description="Low complexity" evidence="1">
    <location>
        <begin position="748"/>
        <end position="767"/>
    </location>
</feature>
<feature type="region of interest" description="Disordered" evidence="1">
    <location>
        <begin position="1"/>
        <end position="87"/>
    </location>
</feature>
<feature type="compositionally biased region" description="Polar residues" evidence="1">
    <location>
        <begin position="469"/>
        <end position="478"/>
    </location>
</feature>
<name>A0AAN6MWX4_9PEZI</name>
<reference evidence="3" key="1">
    <citation type="journal article" date="2023" name="Mol. Phylogenet. Evol.">
        <title>Genome-scale phylogeny and comparative genomics of the fungal order Sordariales.</title>
        <authorList>
            <person name="Hensen N."/>
            <person name="Bonometti L."/>
            <person name="Westerberg I."/>
            <person name="Brannstrom I.O."/>
            <person name="Guillou S."/>
            <person name="Cros-Aarteil S."/>
            <person name="Calhoun S."/>
            <person name="Haridas S."/>
            <person name="Kuo A."/>
            <person name="Mondo S."/>
            <person name="Pangilinan J."/>
            <person name="Riley R."/>
            <person name="LaButti K."/>
            <person name="Andreopoulos B."/>
            <person name="Lipzen A."/>
            <person name="Chen C."/>
            <person name="Yan M."/>
            <person name="Daum C."/>
            <person name="Ng V."/>
            <person name="Clum A."/>
            <person name="Steindorff A."/>
            <person name="Ohm R.A."/>
            <person name="Martin F."/>
            <person name="Silar P."/>
            <person name="Natvig D.O."/>
            <person name="Lalanne C."/>
            <person name="Gautier V."/>
            <person name="Ament-Velasquez S.L."/>
            <person name="Kruys A."/>
            <person name="Hutchinson M.I."/>
            <person name="Powell A.J."/>
            <person name="Barry K."/>
            <person name="Miller A.N."/>
            <person name="Grigoriev I.V."/>
            <person name="Debuchy R."/>
            <person name="Gladieux P."/>
            <person name="Hiltunen Thoren M."/>
            <person name="Johannesson H."/>
        </authorList>
    </citation>
    <scope>NUCLEOTIDE SEQUENCE [LARGE SCALE GENOMIC DNA]</scope>
    <source>
        <strain evidence="3">CBS 340.73</strain>
    </source>
</reference>
<feature type="region of interest" description="Disordered" evidence="1">
    <location>
        <begin position="222"/>
        <end position="280"/>
    </location>
</feature>
<feature type="compositionally biased region" description="Polar residues" evidence="1">
    <location>
        <begin position="364"/>
        <end position="373"/>
    </location>
</feature>
<feature type="compositionally biased region" description="Polar residues" evidence="1">
    <location>
        <begin position="720"/>
        <end position="747"/>
    </location>
</feature>
<feature type="compositionally biased region" description="Polar residues" evidence="1">
    <location>
        <begin position="605"/>
        <end position="624"/>
    </location>
</feature>
<feature type="region of interest" description="Disordered" evidence="1">
    <location>
        <begin position="552"/>
        <end position="644"/>
    </location>
</feature>
<feature type="compositionally biased region" description="Low complexity" evidence="1">
    <location>
        <begin position="405"/>
        <end position="416"/>
    </location>
</feature>
<dbReference type="Proteomes" id="UP001303473">
    <property type="component" value="Unassembled WGS sequence"/>
</dbReference>
<proteinExistence type="predicted"/>
<feature type="compositionally biased region" description="Low complexity" evidence="1">
    <location>
        <begin position="625"/>
        <end position="644"/>
    </location>
</feature>